<evidence type="ECO:0000256" key="3">
    <source>
        <dbReference type="ARBA" id="ARBA00022722"/>
    </source>
</evidence>
<proteinExistence type="predicted"/>
<keyword evidence="6" id="KW-0175">Coiled coil</keyword>
<dbReference type="InterPro" id="IPR036397">
    <property type="entry name" value="RNaseH_sf"/>
</dbReference>
<dbReference type="GO" id="GO:0015074">
    <property type="term" value="P:DNA integration"/>
    <property type="evidence" value="ECO:0007669"/>
    <property type="project" value="InterPro"/>
</dbReference>
<dbReference type="CDD" id="cd01647">
    <property type="entry name" value="RT_LTR"/>
    <property type="match status" value="1"/>
</dbReference>
<dbReference type="InterPro" id="IPR012337">
    <property type="entry name" value="RNaseH-like_sf"/>
</dbReference>
<evidence type="ECO:0000256" key="2">
    <source>
        <dbReference type="ARBA" id="ARBA00022695"/>
    </source>
</evidence>
<dbReference type="InterPro" id="IPR021109">
    <property type="entry name" value="Peptidase_aspartic_dom_sf"/>
</dbReference>
<dbReference type="Gene3D" id="3.10.10.10">
    <property type="entry name" value="HIV Type 1 Reverse Transcriptase, subunit A, domain 1"/>
    <property type="match status" value="1"/>
</dbReference>
<dbReference type="Gene3D" id="3.30.420.10">
    <property type="entry name" value="Ribonuclease H-like superfamily/Ribonuclease H"/>
    <property type="match status" value="1"/>
</dbReference>
<dbReference type="CDD" id="cd00303">
    <property type="entry name" value="retropepsin_like"/>
    <property type="match status" value="1"/>
</dbReference>
<dbReference type="InterPro" id="IPR001584">
    <property type="entry name" value="Integrase_cat-core"/>
</dbReference>
<reference evidence="9 10" key="1">
    <citation type="journal article" date="2018" name="Front. Plant Sci.">
        <title>Red Clover (Trifolium pratense) and Zigzag Clover (T. medium) - A Picture of Genomic Similarities and Differences.</title>
        <authorList>
            <person name="Dluhosova J."/>
            <person name="Istvanek J."/>
            <person name="Nedelnik J."/>
            <person name="Repkova J."/>
        </authorList>
    </citation>
    <scope>NUCLEOTIDE SEQUENCE [LARGE SCALE GENOMIC DNA]</scope>
    <source>
        <strain evidence="10">cv. 10/8</strain>
        <tissue evidence="9">Leaf</tissue>
    </source>
</reference>
<dbReference type="InterPro" id="IPR005162">
    <property type="entry name" value="Retrotrans_gag_dom"/>
</dbReference>
<dbReference type="InterPro" id="IPR050951">
    <property type="entry name" value="Retrovirus_Pol_polyprotein"/>
</dbReference>
<dbReference type="SUPFAM" id="SSF53098">
    <property type="entry name" value="Ribonuclease H-like"/>
    <property type="match status" value="1"/>
</dbReference>
<feature type="compositionally biased region" description="Polar residues" evidence="7">
    <location>
        <begin position="304"/>
        <end position="334"/>
    </location>
</feature>
<dbReference type="InterPro" id="IPR043502">
    <property type="entry name" value="DNA/RNA_pol_sf"/>
</dbReference>
<evidence type="ECO:0000256" key="4">
    <source>
        <dbReference type="ARBA" id="ARBA00022759"/>
    </source>
</evidence>
<dbReference type="PANTHER" id="PTHR37984:SF5">
    <property type="entry name" value="PROTEIN NYNRIN-LIKE"/>
    <property type="match status" value="1"/>
</dbReference>
<dbReference type="SUPFAM" id="SSF56672">
    <property type="entry name" value="DNA/RNA polymerases"/>
    <property type="match status" value="1"/>
</dbReference>
<evidence type="ECO:0000313" key="10">
    <source>
        <dbReference type="Proteomes" id="UP000265520"/>
    </source>
</evidence>
<dbReference type="Gene3D" id="1.10.340.70">
    <property type="match status" value="1"/>
</dbReference>
<evidence type="ECO:0000259" key="8">
    <source>
        <dbReference type="PROSITE" id="PS50994"/>
    </source>
</evidence>
<accession>A0A392LWQ4</accession>
<dbReference type="Gene3D" id="2.40.70.10">
    <property type="entry name" value="Acid Proteases"/>
    <property type="match status" value="1"/>
</dbReference>
<evidence type="ECO:0000256" key="5">
    <source>
        <dbReference type="ARBA" id="ARBA00023268"/>
    </source>
</evidence>
<dbReference type="InterPro" id="IPR041577">
    <property type="entry name" value="RT_RNaseH_2"/>
</dbReference>
<keyword evidence="2" id="KW-0548">Nucleotidyltransferase</keyword>
<dbReference type="Pfam" id="PF00078">
    <property type="entry name" value="RVT_1"/>
    <property type="match status" value="1"/>
</dbReference>
<evidence type="ECO:0000256" key="7">
    <source>
        <dbReference type="SAM" id="MobiDB-lite"/>
    </source>
</evidence>
<feature type="region of interest" description="Disordered" evidence="7">
    <location>
        <begin position="288"/>
        <end position="382"/>
    </location>
</feature>
<dbReference type="GO" id="GO:0016779">
    <property type="term" value="F:nucleotidyltransferase activity"/>
    <property type="evidence" value="ECO:0007669"/>
    <property type="project" value="UniProtKB-KW"/>
</dbReference>
<dbReference type="GO" id="GO:0004519">
    <property type="term" value="F:endonuclease activity"/>
    <property type="evidence" value="ECO:0007669"/>
    <property type="project" value="UniProtKB-KW"/>
</dbReference>
<dbReference type="Proteomes" id="UP000265520">
    <property type="component" value="Unassembled WGS sequence"/>
</dbReference>
<dbReference type="Pfam" id="PF17921">
    <property type="entry name" value="Integrase_H2C2"/>
    <property type="match status" value="1"/>
</dbReference>
<keyword evidence="10" id="KW-1185">Reference proteome</keyword>
<dbReference type="Pfam" id="PF17919">
    <property type="entry name" value="RT_RNaseH_2"/>
    <property type="match status" value="1"/>
</dbReference>
<dbReference type="InterPro" id="IPR041588">
    <property type="entry name" value="Integrase_H2C2"/>
</dbReference>
<dbReference type="PROSITE" id="PS50994">
    <property type="entry name" value="INTEGRASE"/>
    <property type="match status" value="1"/>
</dbReference>
<dbReference type="EMBL" id="LXQA010000085">
    <property type="protein sequence ID" value="MCH79392.1"/>
    <property type="molecule type" value="Genomic_DNA"/>
</dbReference>
<keyword evidence="4" id="KW-0378">Hydrolase</keyword>
<comment type="caution">
    <text evidence="9">The sequence shown here is derived from an EMBL/GenBank/DDBJ whole genome shotgun (WGS) entry which is preliminary data.</text>
</comment>
<dbReference type="Gene3D" id="3.30.70.270">
    <property type="match status" value="1"/>
</dbReference>
<name>A0A392LWQ4_9FABA</name>
<organism evidence="9 10">
    <name type="scientific">Trifolium medium</name>
    <dbReference type="NCBI Taxonomy" id="97028"/>
    <lineage>
        <taxon>Eukaryota</taxon>
        <taxon>Viridiplantae</taxon>
        <taxon>Streptophyta</taxon>
        <taxon>Embryophyta</taxon>
        <taxon>Tracheophyta</taxon>
        <taxon>Spermatophyta</taxon>
        <taxon>Magnoliopsida</taxon>
        <taxon>eudicotyledons</taxon>
        <taxon>Gunneridae</taxon>
        <taxon>Pentapetalae</taxon>
        <taxon>rosids</taxon>
        <taxon>fabids</taxon>
        <taxon>Fabales</taxon>
        <taxon>Fabaceae</taxon>
        <taxon>Papilionoideae</taxon>
        <taxon>50 kb inversion clade</taxon>
        <taxon>NPAAA clade</taxon>
        <taxon>Hologalegina</taxon>
        <taxon>IRL clade</taxon>
        <taxon>Trifolieae</taxon>
        <taxon>Trifolium</taxon>
    </lineage>
</organism>
<feature type="coiled-coil region" evidence="6">
    <location>
        <begin position="216"/>
        <end position="270"/>
    </location>
</feature>
<evidence type="ECO:0000256" key="6">
    <source>
        <dbReference type="SAM" id="Coils"/>
    </source>
</evidence>
<evidence type="ECO:0000256" key="1">
    <source>
        <dbReference type="ARBA" id="ARBA00022679"/>
    </source>
</evidence>
<keyword evidence="1" id="KW-0808">Transferase</keyword>
<feature type="domain" description="Integrase catalytic" evidence="8">
    <location>
        <begin position="1199"/>
        <end position="1291"/>
    </location>
</feature>
<evidence type="ECO:0000313" key="9">
    <source>
        <dbReference type="EMBL" id="MCH79392.1"/>
    </source>
</evidence>
<dbReference type="Pfam" id="PF03732">
    <property type="entry name" value="Retrotrans_gag"/>
    <property type="match status" value="1"/>
</dbReference>
<sequence length="1435" mass="166287">MDEKMGDYHKIANRDEIIQGFVAENPIEINPKGCVKKELKEIQFNGRKDEDPLEHLQLFHEACESQFASRCYSRSDQADVFQILSRKKAKDWVSCLPSKTINTWRELEDRFLDRFFTEEQYNTRRHAIIEFKPEPRESLNECLERFRLYKRRCPNHMICAAELMRIFVNSMRIQHRMLLDASAGGSIRNKTSAEVEELIEEMCRNEYNKSEDQNEREVLLNKVVTSQMEVENLTNEIEETKAQSENMRMLEQENQQLKAFQLVMEAQMEALNKKILMEEECQAVNLRSRQVEPTEVPRRRKRTATTNQPDSQIPDSQLPDSALQDSQPPETQPKSQEEELPERAEEEQDAPVYGSDKPPPEPNQQDSYVPYPSKDSKKEKEKAQLGLLRQLMTQMEIHVPFENMINISPAFHKYVKNLVAGKIKLKDGEKVMLTAECSALFKKDLLDKCKDPESFTVPCTIGGIEIGRALLDLGASVNLMPLSIFKKLKGGEVKPTRMTLILADRSRVYPYGILEDVLISVNDQIFPADFVIMDIEEDTEAPVLLGRPFLQTRKALIDMATGEVTFRMDDKEVTVNVNEMANQQEGHTECFQIDLFEELEEDEHHRPRPGIEQVLVQSIEKERIEQDEETNLHVRWLGMNREHQFPPKYEPLRFNIPDKPKKLELKTLPGHLKYVLLEKENTKPVIINATLSPENEAKFILLLKRNKEALGWSIDDLKGISPAYCMHKIKMEEEYKAVVQPQRRLNPAMSEEVKKELQKLLAAGIIYPISDSPWVSPVHMVPKKGGIAVMKNEKNELIPTRNVTGWRMCIDYRRLNQVTRKDHYPLPFMDQMLERLAGHAYYCFLDDYSGYNQITVDPADKEKTTFTCPYGVYAYRKMPFGLWNAPATFQRWCVETNLVLNWEKCNFMVTEGIVLGHKISKSGVEVDQAKIEVISKLPPPVNVKGIRSFLGHAEKLVTAPIIVAPDWSLPFELMCDASDYAVGAVLGQRHDKFFHAIYYAIKEFDLEIRDKKGVENVVADHLSRLDNKEVTSKERNIEEAFPDEQLFMVYERPWFADYTNYQAAGVLPPGYSYNQRKRFLSDVRAYRWDDPYLYKEGKDGIMRRCVAREEARSIMWHCHSSDYGGHHNGGRTTAKILQCGFWWPTMFKDCEKFVRNCDRCQRRGEISKRNEMPQHGILEIEPFDCWGIDFMGPFTASNVLISDGGTHFLNKYLEKVLKKYGVRHKVSTPYHPQTCGQVEVSNRQLKSILEKVVMASKKDWSTKLDDALWAYRTAFKTHLGVTPYQLMYGKACHLPVELQHKALWALKQLNFDKDLVGQARLLKLHELEELRLQAYENAAIYKEKTKRFHDQKICPKEFRPGQKVLLYNSRFKFTAGKLKSKWTGPYEVIKVSPYGSVDLFDKETSTTFHTNGHRLKIYEGGEIPVLMETFYLTDT</sequence>
<protein>
    <recommendedName>
        <fullName evidence="8">Integrase catalytic domain-containing protein</fullName>
    </recommendedName>
</protein>
<gene>
    <name evidence="9" type="ORF">A2U01_0000141</name>
</gene>
<dbReference type="GO" id="GO:0003676">
    <property type="term" value="F:nucleic acid binding"/>
    <property type="evidence" value="ECO:0007669"/>
    <property type="project" value="InterPro"/>
</dbReference>
<keyword evidence="5" id="KW-0511">Multifunctional enzyme</keyword>
<dbReference type="SUPFAM" id="SSF50630">
    <property type="entry name" value="Acid proteases"/>
    <property type="match status" value="1"/>
</dbReference>
<dbReference type="InterPro" id="IPR000477">
    <property type="entry name" value="RT_dom"/>
</dbReference>
<dbReference type="PANTHER" id="PTHR37984">
    <property type="entry name" value="PROTEIN CBG26694"/>
    <property type="match status" value="1"/>
</dbReference>
<keyword evidence="4" id="KW-0255">Endonuclease</keyword>
<keyword evidence="3" id="KW-0540">Nuclease</keyword>
<dbReference type="InterPro" id="IPR043128">
    <property type="entry name" value="Rev_trsase/Diguanyl_cyclase"/>
</dbReference>